<evidence type="ECO:0000313" key="2">
    <source>
        <dbReference type="EMBL" id="KYG82267.1"/>
    </source>
</evidence>
<dbReference type="Pfam" id="PF07700">
    <property type="entry name" value="HNOB"/>
    <property type="match status" value="1"/>
</dbReference>
<protein>
    <recommendedName>
        <fullName evidence="1">Heme NO-binding domain-containing protein</fullName>
    </recommendedName>
</protein>
<gene>
    <name evidence="2" type="ORF">AWN68_15610</name>
</gene>
<dbReference type="InterPro" id="IPR038158">
    <property type="entry name" value="H-NOX_domain_sf"/>
</dbReference>
<evidence type="ECO:0000313" key="3">
    <source>
        <dbReference type="Proteomes" id="UP000075615"/>
    </source>
</evidence>
<keyword evidence="3" id="KW-1185">Reference proteome</keyword>
<reference evidence="2 3" key="1">
    <citation type="submission" date="2016-01" db="EMBL/GenBank/DDBJ databases">
        <title>Genome sequencing of Roseivirga echinicomitans KMM 6058.</title>
        <authorList>
            <person name="Selvaratnam C."/>
            <person name="Thevarajoo S."/>
            <person name="Goh K.M."/>
            <person name="Ee R."/>
            <person name="Chan K.-G."/>
            <person name="Chong C.S."/>
        </authorList>
    </citation>
    <scope>NUCLEOTIDE SEQUENCE [LARGE SCALE GENOMIC DNA]</scope>
    <source>
        <strain evidence="2 3">KMM 6058</strain>
    </source>
</reference>
<organism evidence="2 3">
    <name type="scientific">Roseivirga echinicomitans</name>
    <dbReference type="NCBI Taxonomy" id="296218"/>
    <lineage>
        <taxon>Bacteria</taxon>
        <taxon>Pseudomonadati</taxon>
        <taxon>Bacteroidota</taxon>
        <taxon>Cytophagia</taxon>
        <taxon>Cytophagales</taxon>
        <taxon>Roseivirgaceae</taxon>
        <taxon>Roseivirga</taxon>
    </lineage>
</organism>
<proteinExistence type="predicted"/>
<dbReference type="EMBL" id="LRDB01000004">
    <property type="protein sequence ID" value="KYG82267.1"/>
    <property type="molecule type" value="Genomic_DNA"/>
</dbReference>
<dbReference type="Gene3D" id="3.90.1520.10">
    <property type="entry name" value="H-NOX domain"/>
    <property type="match status" value="1"/>
</dbReference>
<dbReference type="RefSeq" id="WP_068413000.1">
    <property type="nucleotide sequence ID" value="NZ_LRDB01000004.1"/>
</dbReference>
<comment type="caution">
    <text evidence="2">The sequence shown here is derived from an EMBL/GenBank/DDBJ whole genome shotgun (WGS) entry which is preliminary data.</text>
</comment>
<dbReference type="SUPFAM" id="SSF111126">
    <property type="entry name" value="Ligand-binding domain in the NO signalling and Golgi transport"/>
    <property type="match status" value="1"/>
</dbReference>
<dbReference type="OrthoDB" id="7266652at2"/>
<dbReference type="AlphaFoldDB" id="A0A150XU47"/>
<feature type="domain" description="Heme NO-binding" evidence="1">
    <location>
        <begin position="2"/>
        <end position="161"/>
    </location>
</feature>
<dbReference type="STRING" id="296218.AWN68_15610"/>
<accession>A0A150XU47</accession>
<dbReference type="InterPro" id="IPR011644">
    <property type="entry name" value="Heme_NO-bd"/>
</dbReference>
<dbReference type="InterPro" id="IPR024096">
    <property type="entry name" value="NO_sig/Golgi_transp_ligand-bd"/>
</dbReference>
<name>A0A150XU47_9BACT</name>
<dbReference type="Proteomes" id="UP000075615">
    <property type="component" value="Unassembled WGS sequence"/>
</dbReference>
<sequence length="180" mass="20755">MKGIVFTEFLEMVESKFGLATVDKIIERAELKTGGAYTAIGTYDFNEMLQLILNLSDEVDIPVDDLIHAFGVHFFNHLKKAHPNIFELYKSPMDFLNSVEGHIHVQVRKIYPGAELPTFEVTKTSPNSMEMIYSSQRALYKLAEALMMKTFEHFHQECTITYEKLNPEGTRVKFYIIHND</sequence>
<evidence type="ECO:0000259" key="1">
    <source>
        <dbReference type="Pfam" id="PF07700"/>
    </source>
</evidence>
<dbReference type="GO" id="GO:0020037">
    <property type="term" value="F:heme binding"/>
    <property type="evidence" value="ECO:0007669"/>
    <property type="project" value="InterPro"/>
</dbReference>